<evidence type="ECO:0000313" key="1">
    <source>
        <dbReference type="EMBL" id="ACZ22803.1"/>
    </source>
</evidence>
<gene>
    <name evidence="1" type="ordered locus">Sked_29010</name>
</gene>
<dbReference type="Proteomes" id="UP000000322">
    <property type="component" value="Chromosome"/>
</dbReference>
<dbReference type="HOGENOM" id="CLU_2755548_0_0_11"/>
<dbReference type="KEGG" id="ske:Sked_29010"/>
<dbReference type="AlphaFoldDB" id="D1BBN2"/>
<dbReference type="RefSeq" id="WP_012867872.1">
    <property type="nucleotide sequence ID" value="NC_013521.1"/>
</dbReference>
<evidence type="ECO:0000313" key="2">
    <source>
        <dbReference type="Proteomes" id="UP000000322"/>
    </source>
</evidence>
<dbReference type="STRING" id="446469.Sked_29010"/>
<dbReference type="OrthoDB" id="9888961at2"/>
<proteinExistence type="predicted"/>
<reference evidence="1 2" key="1">
    <citation type="journal article" date="2009" name="Stand. Genomic Sci.">
        <title>Complete genome sequence of Sanguibacter keddieii type strain (ST-74).</title>
        <authorList>
            <person name="Ivanova N."/>
            <person name="Sikorski J."/>
            <person name="Sims D."/>
            <person name="Brettin T."/>
            <person name="Detter J.C."/>
            <person name="Han C."/>
            <person name="Lapidus A."/>
            <person name="Copeland A."/>
            <person name="Glavina Del Rio T."/>
            <person name="Nolan M."/>
            <person name="Chen F."/>
            <person name="Lucas S."/>
            <person name="Tice H."/>
            <person name="Cheng J.F."/>
            <person name="Bruce D."/>
            <person name="Goodwin L."/>
            <person name="Pitluck S."/>
            <person name="Pati A."/>
            <person name="Mavromatis K."/>
            <person name="Chen A."/>
            <person name="Palaniappan K."/>
            <person name="D'haeseleer P."/>
            <person name="Chain P."/>
            <person name="Bristow J."/>
            <person name="Eisen J.A."/>
            <person name="Markowitz V."/>
            <person name="Hugenholtz P."/>
            <person name="Goker M."/>
            <person name="Pukall R."/>
            <person name="Klenk H.P."/>
            <person name="Kyrpides N.C."/>
        </authorList>
    </citation>
    <scope>NUCLEOTIDE SEQUENCE [LARGE SCALE GENOMIC DNA]</scope>
    <source>
        <strain evidence="2">ATCC 51767 / DSM 10542 / NCFB 3025 / ST-74</strain>
    </source>
</reference>
<protein>
    <submittedName>
        <fullName evidence="1">Uncharacterized protein</fullName>
    </submittedName>
</protein>
<accession>D1BBN2</accession>
<organism evidence="1 2">
    <name type="scientific">Sanguibacter keddieii (strain ATCC 51767 / DSM 10542 / NCFB 3025 / ST-74)</name>
    <dbReference type="NCBI Taxonomy" id="446469"/>
    <lineage>
        <taxon>Bacteria</taxon>
        <taxon>Bacillati</taxon>
        <taxon>Actinomycetota</taxon>
        <taxon>Actinomycetes</taxon>
        <taxon>Micrococcales</taxon>
        <taxon>Sanguibacteraceae</taxon>
        <taxon>Sanguibacter</taxon>
    </lineage>
</organism>
<sequence>MTARAWTTLLVLSGLVVAQIMGLPGEMIDRAGEIGIGGAASIQEHVGGLVAPEARMQQVDDLTTEIDALG</sequence>
<dbReference type="EMBL" id="CP001819">
    <property type="protein sequence ID" value="ACZ22803.1"/>
    <property type="molecule type" value="Genomic_DNA"/>
</dbReference>
<name>D1BBN2_SANKS</name>
<keyword evidence="2" id="KW-1185">Reference proteome</keyword>